<keyword evidence="3" id="KW-1185">Reference proteome</keyword>
<reference evidence="2 3" key="1">
    <citation type="submission" date="2016-02" db="EMBL/GenBank/DDBJ databases">
        <title>Genome analysis of coral dinoflagellate symbionts highlights evolutionary adaptations to a symbiotic lifestyle.</title>
        <authorList>
            <person name="Aranda M."/>
            <person name="Li Y."/>
            <person name="Liew Y.J."/>
            <person name="Baumgarten S."/>
            <person name="Simakov O."/>
            <person name="Wilson M."/>
            <person name="Piel J."/>
            <person name="Ashoor H."/>
            <person name="Bougouffa S."/>
            <person name="Bajic V.B."/>
            <person name="Ryu T."/>
            <person name="Ravasi T."/>
            <person name="Bayer T."/>
            <person name="Micklem G."/>
            <person name="Kim H."/>
            <person name="Bhak J."/>
            <person name="Lajeunesse T.C."/>
            <person name="Voolstra C.R."/>
        </authorList>
    </citation>
    <scope>NUCLEOTIDE SEQUENCE [LARGE SCALE GENOMIC DNA]</scope>
    <source>
        <strain evidence="2 3">CCMP2467</strain>
    </source>
</reference>
<feature type="compositionally biased region" description="Acidic residues" evidence="1">
    <location>
        <begin position="38"/>
        <end position="52"/>
    </location>
</feature>
<evidence type="ECO:0000313" key="2">
    <source>
        <dbReference type="EMBL" id="OLP98211.1"/>
    </source>
</evidence>
<proteinExistence type="predicted"/>
<sequence>MPERTRGSGSRTALWRILAVVVRKRQRISCETAIVPSDSDEIEDPTSCEEIADSAGPAAAKSTAVPKGAPRGPPPPVPRNGPPPLAPCRIRLNRMAGRYHEWPREELLARVEWMCQEEELPSRAQVEDRKVKGQHRRSRQQQQRLIKKYGQHTDYHFF</sequence>
<feature type="compositionally biased region" description="Pro residues" evidence="1">
    <location>
        <begin position="71"/>
        <end position="86"/>
    </location>
</feature>
<protein>
    <submittedName>
        <fullName evidence="2">Uncharacterized protein</fullName>
    </submittedName>
</protein>
<feature type="region of interest" description="Disordered" evidence="1">
    <location>
        <begin position="36"/>
        <end position="88"/>
    </location>
</feature>
<dbReference type="EMBL" id="LSRX01000404">
    <property type="protein sequence ID" value="OLP98211.1"/>
    <property type="molecule type" value="Genomic_DNA"/>
</dbReference>
<accession>A0A1Q9DST1</accession>
<dbReference type="Proteomes" id="UP000186817">
    <property type="component" value="Unassembled WGS sequence"/>
</dbReference>
<gene>
    <name evidence="2" type="ORF">AK812_SmicGene19373</name>
</gene>
<evidence type="ECO:0000256" key="1">
    <source>
        <dbReference type="SAM" id="MobiDB-lite"/>
    </source>
</evidence>
<evidence type="ECO:0000313" key="3">
    <source>
        <dbReference type="Proteomes" id="UP000186817"/>
    </source>
</evidence>
<dbReference type="AlphaFoldDB" id="A0A1Q9DST1"/>
<comment type="caution">
    <text evidence="2">The sequence shown here is derived from an EMBL/GenBank/DDBJ whole genome shotgun (WGS) entry which is preliminary data.</text>
</comment>
<name>A0A1Q9DST1_SYMMI</name>
<feature type="compositionally biased region" description="Basic residues" evidence="1">
    <location>
        <begin position="132"/>
        <end position="145"/>
    </location>
</feature>
<organism evidence="2 3">
    <name type="scientific">Symbiodinium microadriaticum</name>
    <name type="common">Dinoflagellate</name>
    <name type="synonym">Zooxanthella microadriatica</name>
    <dbReference type="NCBI Taxonomy" id="2951"/>
    <lineage>
        <taxon>Eukaryota</taxon>
        <taxon>Sar</taxon>
        <taxon>Alveolata</taxon>
        <taxon>Dinophyceae</taxon>
        <taxon>Suessiales</taxon>
        <taxon>Symbiodiniaceae</taxon>
        <taxon>Symbiodinium</taxon>
    </lineage>
</organism>
<feature type="region of interest" description="Disordered" evidence="1">
    <location>
        <begin position="122"/>
        <end position="145"/>
    </location>
</feature>